<protein>
    <submittedName>
        <fullName evidence="1">Uncharacterized protein</fullName>
    </submittedName>
</protein>
<gene>
    <name evidence="1" type="primary">Acey_s0010.g1223</name>
    <name evidence="1" type="ORF">Y032_0010g1223</name>
</gene>
<reference evidence="2" key="1">
    <citation type="journal article" date="2015" name="Nat. Genet.">
        <title>The genome and transcriptome of the zoonotic hookworm Ancylostoma ceylanicum identify infection-specific gene families.</title>
        <authorList>
            <person name="Schwarz E.M."/>
            <person name="Hu Y."/>
            <person name="Antoshechkin I."/>
            <person name="Miller M.M."/>
            <person name="Sternberg P.W."/>
            <person name="Aroian R.V."/>
        </authorList>
    </citation>
    <scope>NUCLEOTIDE SEQUENCE</scope>
    <source>
        <strain evidence="2">HY135</strain>
    </source>
</reference>
<accession>A0A016VIK5</accession>
<keyword evidence="2" id="KW-1185">Reference proteome</keyword>
<dbReference type="EMBL" id="JARK01001346">
    <property type="protein sequence ID" value="EYC26568.1"/>
    <property type="molecule type" value="Genomic_DNA"/>
</dbReference>
<proteinExistence type="predicted"/>
<dbReference type="AlphaFoldDB" id="A0A016VIK5"/>
<evidence type="ECO:0000313" key="2">
    <source>
        <dbReference type="Proteomes" id="UP000024635"/>
    </source>
</evidence>
<comment type="caution">
    <text evidence="1">The sequence shown here is derived from an EMBL/GenBank/DDBJ whole genome shotgun (WGS) entry which is preliminary data.</text>
</comment>
<sequence length="95" mass="10146">MNDSTEDRYAPLSQSSAIGQNWRLPIANPGGCSDVPTTIAAASPQSPVMATQDAVLHMEYNASLLSQKHHHSLEGDGVGKTCDLTVLRTLRIDVS</sequence>
<evidence type="ECO:0000313" key="1">
    <source>
        <dbReference type="EMBL" id="EYC26568.1"/>
    </source>
</evidence>
<dbReference type="Proteomes" id="UP000024635">
    <property type="component" value="Unassembled WGS sequence"/>
</dbReference>
<organism evidence="1 2">
    <name type="scientific">Ancylostoma ceylanicum</name>
    <dbReference type="NCBI Taxonomy" id="53326"/>
    <lineage>
        <taxon>Eukaryota</taxon>
        <taxon>Metazoa</taxon>
        <taxon>Ecdysozoa</taxon>
        <taxon>Nematoda</taxon>
        <taxon>Chromadorea</taxon>
        <taxon>Rhabditida</taxon>
        <taxon>Rhabditina</taxon>
        <taxon>Rhabditomorpha</taxon>
        <taxon>Strongyloidea</taxon>
        <taxon>Ancylostomatidae</taxon>
        <taxon>Ancylostomatinae</taxon>
        <taxon>Ancylostoma</taxon>
    </lineage>
</organism>
<name>A0A016VIK5_9BILA</name>